<proteinExistence type="predicted"/>
<dbReference type="GO" id="GO:0003700">
    <property type="term" value="F:DNA-binding transcription factor activity"/>
    <property type="evidence" value="ECO:0007669"/>
    <property type="project" value="InterPro"/>
</dbReference>
<dbReference type="CDD" id="cd07377">
    <property type="entry name" value="WHTH_GntR"/>
    <property type="match status" value="1"/>
</dbReference>
<dbReference type="SMART" id="SM00345">
    <property type="entry name" value="HTH_GNTR"/>
    <property type="match status" value="1"/>
</dbReference>
<evidence type="ECO:0000313" key="6">
    <source>
        <dbReference type="Proteomes" id="UP000073601"/>
    </source>
</evidence>
<sequence>MTGLLKATHKKTKPTNSKLTQDDIVYGHIFDAILEQRLPPGTKLSEEALGEIFGVSRTIIRRALLRLSVEQVVSTRPNRGSIVASPTVEEAMQILKAREVMELAIVELAAENATPEQIAKCRAMVAEENEAVVKSDTGRSIRLSGEFHIELAAMANNMPLMSFQRSLVSQCSLIIALYESSKKTNCACDEHTQLLDVIEAGDKQAAIALMKTHLDHINSKLNLHDDSGSQDLHAVFSNVLKKKA</sequence>
<keyword evidence="2" id="KW-0238">DNA-binding</keyword>
<evidence type="ECO:0000256" key="2">
    <source>
        <dbReference type="ARBA" id="ARBA00023125"/>
    </source>
</evidence>
<protein>
    <submittedName>
        <fullName evidence="5">HTH-type transcriptional regulator LutR</fullName>
    </submittedName>
</protein>
<reference evidence="6" key="1">
    <citation type="submission" date="2016-02" db="EMBL/GenBank/DDBJ databases">
        <authorList>
            <person name="Rodrigo-Torres Lidia"/>
            <person name="Arahal R.David."/>
        </authorList>
    </citation>
    <scope>NUCLEOTIDE SEQUENCE [LARGE SCALE GENOMIC DNA]</scope>
    <source>
        <strain evidence="6">CECT 8713</strain>
    </source>
</reference>
<dbReference type="OrthoDB" id="5243844at2"/>
<dbReference type="AlphaFoldDB" id="A0A128F463"/>
<dbReference type="PROSITE" id="PS50949">
    <property type="entry name" value="HTH_GNTR"/>
    <property type="match status" value="1"/>
</dbReference>
<evidence type="ECO:0000313" key="5">
    <source>
        <dbReference type="EMBL" id="CZF81204.1"/>
    </source>
</evidence>
<dbReference type="SMART" id="SM00895">
    <property type="entry name" value="FCD"/>
    <property type="match status" value="1"/>
</dbReference>
<dbReference type="SUPFAM" id="SSF48008">
    <property type="entry name" value="GntR ligand-binding domain-like"/>
    <property type="match status" value="1"/>
</dbReference>
<keyword evidence="3" id="KW-0804">Transcription</keyword>
<dbReference type="InterPro" id="IPR036388">
    <property type="entry name" value="WH-like_DNA-bd_sf"/>
</dbReference>
<dbReference type="RefSeq" id="WP_062708043.1">
    <property type="nucleotide sequence ID" value="NZ_CAWRCI010000012.1"/>
</dbReference>
<gene>
    <name evidence="5" type="primary">lutR_2</name>
    <name evidence="5" type="ORF">GMA8713_01751</name>
</gene>
<organism evidence="5 6">
    <name type="scientific">Grimontia marina</name>
    <dbReference type="NCBI Taxonomy" id="646534"/>
    <lineage>
        <taxon>Bacteria</taxon>
        <taxon>Pseudomonadati</taxon>
        <taxon>Pseudomonadota</taxon>
        <taxon>Gammaproteobacteria</taxon>
        <taxon>Vibrionales</taxon>
        <taxon>Vibrionaceae</taxon>
        <taxon>Grimontia</taxon>
    </lineage>
</organism>
<dbReference type="Pfam" id="PF07729">
    <property type="entry name" value="FCD"/>
    <property type="match status" value="1"/>
</dbReference>
<dbReference type="InterPro" id="IPR000524">
    <property type="entry name" value="Tscrpt_reg_HTH_GntR"/>
</dbReference>
<dbReference type="InterPro" id="IPR011711">
    <property type="entry name" value="GntR_C"/>
</dbReference>
<keyword evidence="1" id="KW-0805">Transcription regulation</keyword>
<evidence type="ECO:0000256" key="3">
    <source>
        <dbReference type="ARBA" id="ARBA00023163"/>
    </source>
</evidence>
<dbReference type="EMBL" id="FIZY01000012">
    <property type="protein sequence ID" value="CZF81204.1"/>
    <property type="molecule type" value="Genomic_DNA"/>
</dbReference>
<keyword evidence="6" id="KW-1185">Reference proteome</keyword>
<dbReference type="PANTHER" id="PTHR43537">
    <property type="entry name" value="TRANSCRIPTIONAL REGULATOR, GNTR FAMILY"/>
    <property type="match status" value="1"/>
</dbReference>
<feature type="domain" description="HTH gntR-type" evidence="4">
    <location>
        <begin position="19"/>
        <end position="86"/>
    </location>
</feature>
<dbReference type="Pfam" id="PF00392">
    <property type="entry name" value="GntR"/>
    <property type="match status" value="1"/>
</dbReference>
<evidence type="ECO:0000259" key="4">
    <source>
        <dbReference type="PROSITE" id="PS50949"/>
    </source>
</evidence>
<dbReference type="Gene3D" id="1.10.10.10">
    <property type="entry name" value="Winged helix-like DNA-binding domain superfamily/Winged helix DNA-binding domain"/>
    <property type="match status" value="1"/>
</dbReference>
<dbReference type="SUPFAM" id="SSF46785">
    <property type="entry name" value="Winged helix' DNA-binding domain"/>
    <property type="match status" value="1"/>
</dbReference>
<dbReference type="PANTHER" id="PTHR43537:SF53">
    <property type="entry name" value="HTH-TYPE TRANSCRIPTIONAL REPRESSOR NANR"/>
    <property type="match status" value="1"/>
</dbReference>
<dbReference type="GO" id="GO:0003677">
    <property type="term" value="F:DNA binding"/>
    <property type="evidence" value="ECO:0007669"/>
    <property type="project" value="UniProtKB-KW"/>
</dbReference>
<dbReference type="InterPro" id="IPR036390">
    <property type="entry name" value="WH_DNA-bd_sf"/>
</dbReference>
<name>A0A128F463_9GAMM</name>
<evidence type="ECO:0000256" key="1">
    <source>
        <dbReference type="ARBA" id="ARBA00023015"/>
    </source>
</evidence>
<accession>A0A128F463</accession>
<dbReference type="InterPro" id="IPR008920">
    <property type="entry name" value="TF_FadR/GntR_C"/>
</dbReference>
<dbReference type="Gene3D" id="1.20.120.530">
    <property type="entry name" value="GntR ligand-binding domain-like"/>
    <property type="match status" value="1"/>
</dbReference>
<dbReference type="Proteomes" id="UP000073601">
    <property type="component" value="Unassembled WGS sequence"/>
</dbReference>